<feature type="transmembrane region" description="Helical" evidence="2">
    <location>
        <begin position="214"/>
        <end position="237"/>
    </location>
</feature>
<keyword evidence="4" id="KW-1185">Reference proteome</keyword>
<feature type="transmembrane region" description="Helical" evidence="2">
    <location>
        <begin position="125"/>
        <end position="144"/>
    </location>
</feature>
<dbReference type="EMBL" id="APJW01000001">
    <property type="protein sequence ID" value="EQM63169.1"/>
    <property type="molecule type" value="Genomic_DNA"/>
</dbReference>
<protein>
    <submittedName>
        <fullName evidence="3">Membrane protein</fullName>
    </submittedName>
</protein>
<dbReference type="RefSeq" id="WP_020370993.1">
    <property type="nucleotide sequence ID" value="NZ_APJW01000001.1"/>
</dbReference>
<evidence type="ECO:0000313" key="4">
    <source>
        <dbReference type="Proteomes" id="UP000016064"/>
    </source>
</evidence>
<feature type="compositionally biased region" description="Low complexity" evidence="1">
    <location>
        <begin position="395"/>
        <end position="429"/>
    </location>
</feature>
<proteinExistence type="predicted"/>
<feature type="transmembrane region" description="Helical" evidence="2">
    <location>
        <begin position="243"/>
        <end position="265"/>
    </location>
</feature>
<keyword evidence="2" id="KW-0812">Transmembrane</keyword>
<evidence type="ECO:0000256" key="1">
    <source>
        <dbReference type="SAM" id="MobiDB-lite"/>
    </source>
</evidence>
<dbReference type="Proteomes" id="UP000016064">
    <property type="component" value="Unassembled WGS sequence"/>
</dbReference>
<evidence type="ECO:0000313" key="3">
    <source>
        <dbReference type="EMBL" id="EQM63169.1"/>
    </source>
</evidence>
<reference evidence="3 4" key="1">
    <citation type="submission" date="2013-07" db="EMBL/GenBank/DDBJ databases">
        <title>Isolation of a new Chlamydia species from the feral Sacred Ibis (Threskiornis aethiopicus): Chlamydia ibidis.</title>
        <authorList>
            <person name="Vorimore F."/>
            <person name="Hsia R.-C."/>
            <person name="Huot-Creasy H."/>
            <person name="Bastian S."/>
            <person name="Deruyter L."/>
            <person name="Passet A."/>
            <person name="Sachse K."/>
            <person name="Bavoil P."/>
            <person name="Myers G."/>
            <person name="Laroucau K."/>
        </authorList>
    </citation>
    <scope>NUCLEOTIDE SEQUENCE [LARGE SCALE GENOMIC DNA]</scope>
    <source>
        <strain evidence="3 4">10-1398/6</strain>
    </source>
</reference>
<sequence>MSIPIVGNNSISSPTVMNIPVTSSVSSSSGVSNIQIISYPRPEELANEKRMFSHSVGLLAGIIVFSVAIAVVVVALTVIAPGIPQAIVLSIALSGVSLGGFSVMKNIVNKVRDMIAPQMANRARLSSAIAVGTGFMTFGLAMKTGAGFIDSGYSGIVGNLGSSAYSKGALSTFASLTQYIYVKFAQSPKAASGVRLTREETLIEAKKLNKISMALVGVGIGFTVLGVALGAAGALAATGVASAALIAFCPPLVSIGVTMALQTLLNSSISKWRAFLSDAAGQELFVNTGLSNVRNNELARSSSEISGSSFSGFEQMGRKEIKLSEEGGSEVRGSTSSSAYKASSEYNSSDSEDSISVVSGPLSDKGNFSSISLSSSSSGSEKNASTTSEENIAQTSSQRTVSNSSSNISSTLSIPISSSDNEDNSTSTDMVSSGESARSSDYRADAETMSVDTSSVSKSSSMRSNLSSLHVNNDDSGAYELSSSELTLGDDDVFVDSSESSTTRSPSYVDVSSINTNLTTEEINSRISFTRKQKIILAVSTLLLIAGVTAVLVSGFVGLSALQILLLSTIGSSVASTVFSMVSSGFIDAAMQLRARLRISRLRWAEAKRKAQFFNDVKSIAGKEVAQEVLEEAWLESSKMHINEVEIAIREEVLYLEKGREVNGVVAAGIFVAAGLGIMLLSLIPALAPIAGGIIGLGGIALSVGGGMYLQKLIDWLYDRLVELRNKLRARRALLSEVSSRSGINMGDIIVDSNSIANSSMEAAGIDQGPFIGTDIAEAFN</sequence>
<name>A0ABP2XG01_9CHLA</name>
<feature type="compositionally biased region" description="Low complexity" evidence="1">
    <location>
        <begin position="450"/>
        <end position="468"/>
    </location>
</feature>
<accession>A0ABP2XG01</accession>
<feature type="region of interest" description="Disordered" evidence="1">
    <location>
        <begin position="323"/>
        <end position="469"/>
    </location>
</feature>
<feature type="transmembrane region" description="Helical" evidence="2">
    <location>
        <begin position="564"/>
        <end position="591"/>
    </location>
</feature>
<feature type="transmembrane region" description="Helical" evidence="2">
    <location>
        <begin position="690"/>
        <end position="710"/>
    </location>
</feature>
<feature type="compositionally biased region" description="Low complexity" evidence="1">
    <location>
        <begin position="369"/>
        <end position="388"/>
    </location>
</feature>
<feature type="transmembrane region" description="Helical" evidence="2">
    <location>
        <begin position="86"/>
        <end position="104"/>
    </location>
</feature>
<feature type="transmembrane region" description="Helical" evidence="2">
    <location>
        <begin position="535"/>
        <end position="558"/>
    </location>
</feature>
<evidence type="ECO:0000256" key="2">
    <source>
        <dbReference type="SAM" id="Phobius"/>
    </source>
</evidence>
<feature type="compositionally biased region" description="Low complexity" evidence="1">
    <location>
        <begin position="334"/>
        <end position="359"/>
    </location>
</feature>
<comment type="caution">
    <text evidence="3">The sequence shown here is derived from an EMBL/GenBank/DDBJ whole genome shotgun (WGS) entry which is preliminary data.</text>
</comment>
<keyword evidence="2" id="KW-0472">Membrane</keyword>
<feature type="transmembrane region" description="Helical" evidence="2">
    <location>
        <begin position="56"/>
        <end position="80"/>
    </location>
</feature>
<gene>
    <name evidence="3" type="ORF">H359_0353</name>
</gene>
<keyword evidence="2" id="KW-1133">Transmembrane helix</keyword>
<feature type="transmembrane region" description="Helical" evidence="2">
    <location>
        <begin position="664"/>
        <end position="684"/>
    </location>
</feature>
<organism evidence="3 4">
    <name type="scientific">Chlamydia ibidis 10-1398/6</name>
    <dbReference type="NCBI Taxonomy" id="1046581"/>
    <lineage>
        <taxon>Bacteria</taxon>
        <taxon>Pseudomonadati</taxon>
        <taxon>Chlamydiota</taxon>
        <taxon>Chlamydiia</taxon>
        <taxon>Chlamydiales</taxon>
        <taxon>Chlamydiaceae</taxon>
        <taxon>Chlamydia/Chlamydophila group</taxon>
        <taxon>Chlamydia</taxon>
    </lineage>
</organism>